<evidence type="ECO:0000313" key="4">
    <source>
        <dbReference type="WBParaSite" id="Gr19_v10_g2373.t1"/>
    </source>
</evidence>
<proteinExistence type="predicted"/>
<name>A0A914HKQ3_GLORO</name>
<dbReference type="WBParaSite" id="Gr19_v10_g2373.t1">
    <property type="protein sequence ID" value="Gr19_v10_g2373.t1"/>
    <property type="gene ID" value="Gr19_v10_g2373"/>
</dbReference>
<feature type="region of interest" description="Disordered" evidence="1">
    <location>
        <begin position="76"/>
        <end position="99"/>
    </location>
</feature>
<evidence type="ECO:0000256" key="1">
    <source>
        <dbReference type="SAM" id="MobiDB-lite"/>
    </source>
</evidence>
<sequence>MGKFWILFLVLFFSTNLLDKAGAVKLELKTFDEIFGEGWWDKGEAEDLKTPPPTNFGQNVHHQIDRQNTQIGQIEHNSTDQNPSLTESDHSDNAKNGEEENEIIKEISSNEKHKIVTKELGLSVRTIYNWKRELGQTTPHHKHSHSEQKELMKRFYEIKGKNPKMRNVDIAKTLKIANETLRRWKKKFERQQITAPNFVDEAPQMFRKLKRRIRRAFE</sequence>
<organism evidence="3 4">
    <name type="scientific">Globodera rostochiensis</name>
    <name type="common">Golden nematode worm</name>
    <name type="synonym">Heterodera rostochiensis</name>
    <dbReference type="NCBI Taxonomy" id="31243"/>
    <lineage>
        <taxon>Eukaryota</taxon>
        <taxon>Metazoa</taxon>
        <taxon>Ecdysozoa</taxon>
        <taxon>Nematoda</taxon>
        <taxon>Chromadorea</taxon>
        <taxon>Rhabditida</taxon>
        <taxon>Tylenchina</taxon>
        <taxon>Tylenchomorpha</taxon>
        <taxon>Tylenchoidea</taxon>
        <taxon>Heteroderidae</taxon>
        <taxon>Heteroderinae</taxon>
        <taxon>Globodera</taxon>
    </lineage>
</organism>
<keyword evidence="2" id="KW-0732">Signal</keyword>
<evidence type="ECO:0000313" key="3">
    <source>
        <dbReference type="Proteomes" id="UP000887572"/>
    </source>
</evidence>
<dbReference type="Proteomes" id="UP000887572">
    <property type="component" value="Unplaced"/>
</dbReference>
<feature type="compositionally biased region" description="Basic and acidic residues" evidence="1">
    <location>
        <begin position="87"/>
        <end position="99"/>
    </location>
</feature>
<feature type="signal peptide" evidence="2">
    <location>
        <begin position="1"/>
        <end position="23"/>
    </location>
</feature>
<evidence type="ECO:0000256" key="2">
    <source>
        <dbReference type="SAM" id="SignalP"/>
    </source>
</evidence>
<feature type="compositionally biased region" description="Polar residues" evidence="1">
    <location>
        <begin position="76"/>
        <end position="86"/>
    </location>
</feature>
<reference evidence="4" key="1">
    <citation type="submission" date="2022-11" db="UniProtKB">
        <authorList>
            <consortium name="WormBaseParasite"/>
        </authorList>
    </citation>
    <scope>IDENTIFICATION</scope>
</reference>
<accession>A0A914HKQ3</accession>
<feature type="chain" id="PRO_5036903425" evidence="2">
    <location>
        <begin position="24"/>
        <end position="218"/>
    </location>
</feature>
<protein>
    <submittedName>
        <fullName evidence="4">Transposase</fullName>
    </submittedName>
</protein>
<keyword evidence="3" id="KW-1185">Reference proteome</keyword>
<dbReference type="AlphaFoldDB" id="A0A914HKQ3"/>